<keyword evidence="5 8" id="KW-0472">Membrane</keyword>
<dbReference type="Pfam" id="PF00230">
    <property type="entry name" value="MIP"/>
    <property type="match status" value="1"/>
</dbReference>
<name>A0ABZ1U179_9ACTN</name>
<evidence type="ECO:0000256" key="4">
    <source>
        <dbReference type="ARBA" id="ARBA00022989"/>
    </source>
</evidence>
<keyword evidence="4 8" id="KW-1133">Transmembrane helix</keyword>
<proteinExistence type="inferred from homology"/>
<evidence type="ECO:0000256" key="5">
    <source>
        <dbReference type="ARBA" id="ARBA00023136"/>
    </source>
</evidence>
<dbReference type="PRINTS" id="PR00783">
    <property type="entry name" value="MINTRINSICP"/>
</dbReference>
<sequence>MTTPAPSGTPLPKPTPPTDSLPTATTCPIAVTGPTAAPPPGRRLAAELVGTALLAVVVVGSGHQADILTSDAGLRFLANVGASAAALTVLITLFGPVSGGHLNPLITAGAWWTGRGTPAGLPLREAVGYAAAQTVGAVAGTGLADAMFGHPAFRLSAVPRGSGALWLGEAVATGTLLLVVTGATAAGRGRLVPALVGLWVVGACWATSSGGFANPAVTVGRALTDGWTGIAPGSVPGFVLAQCAGAAAGLGLAALLFDGRERARSGVRQGPSGNP</sequence>
<comment type="similarity">
    <text evidence="6">Belongs to the MIP/aquaporin (TC 1.A.8) family.</text>
</comment>
<dbReference type="SUPFAM" id="SSF81338">
    <property type="entry name" value="Aquaporin-like"/>
    <property type="match status" value="1"/>
</dbReference>
<evidence type="ECO:0000313" key="9">
    <source>
        <dbReference type="EMBL" id="WUQ84956.1"/>
    </source>
</evidence>
<dbReference type="InterPro" id="IPR000425">
    <property type="entry name" value="MIP"/>
</dbReference>
<accession>A0ABZ1U179</accession>
<evidence type="ECO:0000256" key="7">
    <source>
        <dbReference type="SAM" id="MobiDB-lite"/>
    </source>
</evidence>
<evidence type="ECO:0000256" key="6">
    <source>
        <dbReference type="RuleBase" id="RU000477"/>
    </source>
</evidence>
<keyword evidence="2 6" id="KW-0813">Transport</keyword>
<gene>
    <name evidence="9" type="ORF">OHA16_19475</name>
</gene>
<dbReference type="RefSeq" id="WP_328955770.1">
    <property type="nucleotide sequence ID" value="NZ_CP108110.1"/>
</dbReference>
<feature type="transmembrane region" description="Helical" evidence="8">
    <location>
        <begin position="44"/>
        <end position="62"/>
    </location>
</feature>
<dbReference type="InterPro" id="IPR023271">
    <property type="entry name" value="Aquaporin-like"/>
</dbReference>
<comment type="subcellular location">
    <subcellularLocation>
        <location evidence="1">Membrane</location>
        <topology evidence="1">Multi-pass membrane protein</topology>
    </subcellularLocation>
</comment>
<keyword evidence="3 6" id="KW-0812">Transmembrane</keyword>
<evidence type="ECO:0000256" key="8">
    <source>
        <dbReference type="SAM" id="Phobius"/>
    </source>
</evidence>
<evidence type="ECO:0000256" key="1">
    <source>
        <dbReference type="ARBA" id="ARBA00004141"/>
    </source>
</evidence>
<evidence type="ECO:0000256" key="3">
    <source>
        <dbReference type="ARBA" id="ARBA00022692"/>
    </source>
</evidence>
<dbReference type="PANTHER" id="PTHR45724">
    <property type="entry name" value="AQUAPORIN NIP2-1"/>
    <property type="match status" value="1"/>
</dbReference>
<keyword evidence="10" id="KW-1185">Reference proteome</keyword>
<organism evidence="9 10">
    <name type="scientific">Kitasatospora purpeofusca</name>
    <dbReference type="NCBI Taxonomy" id="67352"/>
    <lineage>
        <taxon>Bacteria</taxon>
        <taxon>Bacillati</taxon>
        <taxon>Actinomycetota</taxon>
        <taxon>Actinomycetes</taxon>
        <taxon>Kitasatosporales</taxon>
        <taxon>Streptomycetaceae</taxon>
        <taxon>Kitasatospora</taxon>
    </lineage>
</organism>
<feature type="compositionally biased region" description="Pro residues" evidence="7">
    <location>
        <begin position="7"/>
        <end position="19"/>
    </location>
</feature>
<dbReference type="Proteomes" id="UP001432222">
    <property type="component" value="Chromosome"/>
</dbReference>
<feature type="transmembrane region" description="Helical" evidence="8">
    <location>
        <begin position="191"/>
        <end position="213"/>
    </location>
</feature>
<feature type="transmembrane region" description="Helical" evidence="8">
    <location>
        <begin position="74"/>
        <end position="95"/>
    </location>
</feature>
<dbReference type="Gene3D" id="1.20.1080.10">
    <property type="entry name" value="Glycerol uptake facilitator protein"/>
    <property type="match status" value="2"/>
</dbReference>
<dbReference type="PANTHER" id="PTHR45724:SF13">
    <property type="entry name" value="AQUAPORIN NIP1-1-RELATED"/>
    <property type="match status" value="1"/>
</dbReference>
<evidence type="ECO:0000256" key="2">
    <source>
        <dbReference type="ARBA" id="ARBA00022448"/>
    </source>
</evidence>
<feature type="region of interest" description="Disordered" evidence="7">
    <location>
        <begin position="1"/>
        <end position="25"/>
    </location>
</feature>
<evidence type="ECO:0000313" key="10">
    <source>
        <dbReference type="Proteomes" id="UP001432222"/>
    </source>
</evidence>
<feature type="transmembrane region" description="Helical" evidence="8">
    <location>
        <begin position="233"/>
        <end position="257"/>
    </location>
</feature>
<feature type="transmembrane region" description="Helical" evidence="8">
    <location>
        <begin position="164"/>
        <end position="184"/>
    </location>
</feature>
<reference evidence="9" key="1">
    <citation type="submission" date="2022-10" db="EMBL/GenBank/DDBJ databases">
        <title>The complete genomes of actinobacterial strains from the NBC collection.</title>
        <authorList>
            <person name="Joergensen T.S."/>
            <person name="Alvarez Arevalo M."/>
            <person name="Sterndorff E.B."/>
            <person name="Faurdal D."/>
            <person name="Vuksanovic O."/>
            <person name="Mourched A.-S."/>
            <person name="Charusanti P."/>
            <person name="Shaw S."/>
            <person name="Blin K."/>
            <person name="Weber T."/>
        </authorList>
    </citation>
    <scope>NUCLEOTIDE SEQUENCE</scope>
    <source>
        <strain evidence="9">NBC_00222</strain>
    </source>
</reference>
<dbReference type="EMBL" id="CP108110">
    <property type="protein sequence ID" value="WUQ84956.1"/>
    <property type="molecule type" value="Genomic_DNA"/>
</dbReference>
<protein>
    <submittedName>
        <fullName evidence="9">Aquaporin</fullName>
    </submittedName>
</protein>
<dbReference type="InterPro" id="IPR034294">
    <property type="entry name" value="Aquaporin_transptr"/>
</dbReference>